<dbReference type="RefSeq" id="WP_164801010.1">
    <property type="nucleotide sequence ID" value="NZ_JAALLZ010000006.1"/>
</dbReference>
<dbReference type="EMBL" id="JAALLZ010000006">
    <property type="protein sequence ID" value="NGU31078.1"/>
    <property type="molecule type" value="Genomic_DNA"/>
</dbReference>
<comment type="caution">
    <text evidence="1">The sequence shown here is derived from an EMBL/GenBank/DDBJ whole genome shotgun (WGS) entry which is preliminary data.</text>
</comment>
<proteinExistence type="predicted"/>
<evidence type="ECO:0000313" key="2">
    <source>
        <dbReference type="Proteomes" id="UP000481454"/>
    </source>
</evidence>
<accession>A0AAP6WNI7</accession>
<organism evidence="1 2">
    <name type="scientific">Clostridium perfringens</name>
    <dbReference type="NCBI Taxonomy" id="1502"/>
    <lineage>
        <taxon>Bacteria</taxon>
        <taxon>Bacillati</taxon>
        <taxon>Bacillota</taxon>
        <taxon>Clostridia</taxon>
        <taxon>Eubacteriales</taxon>
        <taxon>Clostridiaceae</taxon>
        <taxon>Clostridium</taxon>
    </lineage>
</organism>
<reference evidence="1 2" key="1">
    <citation type="submission" date="2020-02" db="EMBL/GenBank/DDBJ databases">
        <title>Genomic Insights into the Phylogeny and Genetic Plasticity of the Human and Animal Enteric Pathogen Clostridium perfringens.</title>
        <authorList>
            <person name="Feng Y."/>
            <person name="Hu Y."/>
        </authorList>
    </citation>
    <scope>NUCLEOTIDE SEQUENCE [LARGE SCALE GENOMIC DNA]</scope>
    <source>
        <strain evidence="1 2">CP-40</strain>
    </source>
</reference>
<dbReference type="AlphaFoldDB" id="A0AAP6WNI7"/>
<protein>
    <submittedName>
        <fullName evidence="1">Uncharacterized protein</fullName>
    </submittedName>
</protein>
<evidence type="ECO:0000313" key="1">
    <source>
        <dbReference type="EMBL" id="NGU31078.1"/>
    </source>
</evidence>
<name>A0AAP6WNI7_CLOPF</name>
<dbReference type="Proteomes" id="UP000481454">
    <property type="component" value="Unassembled WGS sequence"/>
</dbReference>
<sequence>MIVECINDKCVERWIKKGNRYKVLDSNEDYYVLDLGKETSVFIKSRFKEVKQ</sequence>
<gene>
    <name evidence="1" type="ORF">G6Z34_13385</name>
</gene>